<evidence type="ECO:0000313" key="2">
    <source>
        <dbReference type="EMBL" id="QNM12427.1"/>
    </source>
</evidence>
<dbReference type="InterPro" id="IPR007936">
    <property type="entry name" value="VapE-like_dom"/>
</dbReference>
<dbReference type="SUPFAM" id="SSF52540">
    <property type="entry name" value="P-loop containing nucleoside triphosphate hydrolases"/>
    <property type="match status" value="1"/>
</dbReference>
<dbReference type="Pfam" id="PF05272">
    <property type="entry name" value="VapE-like_dom"/>
    <property type="match status" value="1"/>
</dbReference>
<reference evidence="2 3" key="1">
    <citation type="submission" date="2020-08" db="EMBL/GenBank/DDBJ databases">
        <authorList>
            <person name="Liu C."/>
            <person name="Sun Q."/>
        </authorList>
    </citation>
    <scope>NUCLEOTIDE SEQUENCE [LARGE SCALE GENOMIC DNA]</scope>
    <source>
        <strain evidence="2 3">NSJ-61</strain>
    </source>
</reference>
<proteinExistence type="predicted"/>
<keyword evidence="3" id="KW-1185">Reference proteome</keyword>
<gene>
    <name evidence="2" type="ORF">H9Q80_00275</name>
</gene>
<dbReference type="InterPro" id="IPR027417">
    <property type="entry name" value="P-loop_NTPase"/>
</dbReference>
<dbReference type="RefSeq" id="WP_118667142.1">
    <property type="nucleotide sequence ID" value="NZ_CP060636.1"/>
</dbReference>
<sequence>MIKLKIAVGKSRKDKSWKNKEMTWPELLDRLKDTTRTYETITEYKAMSKDDQGRIKDIGGFVGGHLTNGRRLKGNVKNRSLITLDVDYAGETFWDDFTMLNDYAAALYSTHKHTPKSPRLRLIIPLRKPVTPEQYEAIARRIADDIGIELFDDTTYQPSRLMYWPSTSKDGQYVFEVQKGTLLDPQEILDTYEDWSDCSYWPESSRSKNKRKSLKDKQEDPLSKKGVIGAFCRTYTIQEAIDTFLSDIYEPCDIEDRYTYINGSTSAGLVIYDDKYAYSNHSTDPAGEQLCNAFDLVRIHKYGHLDEDAPANTPVSRLPSYKEAIKFASDDPGTKKTIVSEGIRLEKDDFSDVDISEYDDSWVEKLEVEKGQVVSSIDNIVLILENDPRLKGIYAYNEFDRVEVALRSMPWRQVKVELDKSLRDSDDANLRHFLESNYKIIGKEKIRDALKVVANRNTFHPVREYLEECQWDGVERVDSLLIDYLGAEDTEYTRAVTHKTLVAAVARVYEPGCKFDTMLTLSGPQGIGKSTLFDRLGRQWFSDSLTSVTGKESYEQLQGVWIMEMGELSALKKSEVEATKQFLSKREDRYRKAYGERVEQFPRQNIFIGTTNEKQFLRDDTGGRRFWVVDLISVPEHNLFDELDKATVDQIWAEAKVYYELGEELKLDPEMEEEAKAIQEAHGEDSPKLGLIADYLDTLLPKDWAKMDLYQRRDYLHGEAFSNPGEGEVQREKVCAAEVWCEVYEKKLGDLTNYEAKEINKLLDKMPGWEKSKYPAKYGKIYGNQRGYKRVLQD</sequence>
<dbReference type="PANTHER" id="PTHR34985:SF1">
    <property type="entry name" value="SLR0554 PROTEIN"/>
    <property type="match status" value="1"/>
</dbReference>
<dbReference type="Proteomes" id="UP000515856">
    <property type="component" value="Chromosome"/>
</dbReference>
<dbReference type="EMBL" id="CP060636">
    <property type="protein sequence ID" value="QNM12427.1"/>
    <property type="molecule type" value="Genomic_DNA"/>
</dbReference>
<evidence type="ECO:0000259" key="1">
    <source>
        <dbReference type="Pfam" id="PF05272"/>
    </source>
</evidence>
<dbReference type="AlphaFoldDB" id="A0A7G9GNP5"/>
<protein>
    <recommendedName>
        <fullName evidence="1">Virulence-associated protein E-like domain-containing protein</fullName>
    </recommendedName>
</protein>
<accession>A0A7G9GNP5</accession>
<evidence type="ECO:0000313" key="3">
    <source>
        <dbReference type="Proteomes" id="UP000515856"/>
    </source>
</evidence>
<feature type="domain" description="Virulence-associated protein E-like" evidence="1">
    <location>
        <begin position="466"/>
        <end position="682"/>
    </location>
</feature>
<dbReference type="PANTHER" id="PTHR34985">
    <property type="entry name" value="SLR0554 PROTEIN"/>
    <property type="match status" value="1"/>
</dbReference>
<dbReference type="KEGG" id="ehn:H9Q80_00275"/>
<organism evidence="2 3">
    <name type="scientific">[Eubacterium] hominis</name>
    <dbReference type="NCBI Taxonomy" id="2764325"/>
    <lineage>
        <taxon>Bacteria</taxon>
        <taxon>Bacillati</taxon>
        <taxon>Bacillota</taxon>
        <taxon>Erysipelotrichia</taxon>
        <taxon>Erysipelotrichales</taxon>
        <taxon>Erysipelotrichaceae</taxon>
        <taxon>Amedibacillus</taxon>
    </lineage>
</organism>
<name>A0A7G9GNP5_9FIRM</name>